<evidence type="ECO:0000313" key="1">
    <source>
        <dbReference type="EnsemblPlants" id="QL11p035291:mrna"/>
    </source>
</evidence>
<proteinExistence type="predicted"/>
<dbReference type="EnsemblPlants" id="QL11p035291:mrna">
    <property type="protein sequence ID" value="QL11p035291:mrna"/>
    <property type="gene ID" value="QL11p035291"/>
</dbReference>
<reference evidence="1 2" key="1">
    <citation type="journal article" date="2016" name="G3 (Bethesda)">
        <title>First Draft Assembly and Annotation of the Genome of a California Endemic Oak Quercus lobata Nee (Fagaceae).</title>
        <authorList>
            <person name="Sork V.L."/>
            <person name="Fitz-Gibbon S.T."/>
            <person name="Puiu D."/>
            <person name="Crepeau M."/>
            <person name="Gugger P.F."/>
            <person name="Sherman R."/>
            <person name="Stevens K."/>
            <person name="Langley C.H."/>
            <person name="Pellegrini M."/>
            <person name="Salzberg S.L."/>
        </authorList>
    </citation>
    <scope>NUCLEOTIDE SEQUENCE [LARGE SCALE GENOMIC DNA]</scope>
    <source>
        <strain evidence="1 2">cv. SW786</strain>
    </source>
</reference>
<sequence>MRAHLILSKRLWIWQQYTHQAACAFTWQQRFEREERSPGSKKRPCKCTSGLETVRHVYVRERGAFDLKSIFLRSGNITLQALESAVLSKFNSSKHVPIWKQERPESIRGGNELKSL</sequence>
<name>A0A7N2RDJ9_QUELO</name>
<reference evidence="1" key="2">
    <citation type="submission" date="2021-01" db="UniProtKB">
        <authorList>
            <consortium name="EnsemblPlants"/>
        </authorList>
    </citation>
    <scope>IDENTIFICATION</scope>
</reference>
<keyword evidence="2" id="KW-1185">Reference proteome</keyword>
<accession>A0A7N2RDJ9</accession>
<dbReference type="InParanoid" id="A0A7N2RDJ9"/>
<dbReference type="AlphaFoldDB" id="A0A7N2RDJ9"/>
<evidence type="ECO:0000313" key="2">
    <source>
        <dbReference type="Proteomes" id="UP000594261"/>
    </source>
</evidence>
<dbReference type="EMBL" id="LRBV02000011">
    <property type="status" value="NOT_ANNOTATED_CDS"/>
    <property type="molecule type" value="Genomic_DNA"/>
</dbReference>
<protein>
    <submittedName>
        <fullName evidence="1">Uncharacterized protein</fullName>
    </submittedName>
</protein>
<organism evidence="1 2">
    <name type="scientific">Quercus lobata</name>
    <name type="common">Valley oak</name>
    <dbReference type="NCBI Taxonomy" id="97700"/>
    <lineage>
        <taxon>Eukaryota</taxon>
        <taxon>Viridiplantae</taxon>
        <taxon>Streptophyta</taxon>
        <taxon>Embryophyta</taxon>
        <taxon>Tracheophyta</taxon>
        <taxon>Spermatophyta</taxon>
        <taxon>Magnoliopsida</taxon>
        <taxon>eudicotyledons</taxon>
        <taxon>Gunneridae</taxon>
        <taxon>Pentapetalae</taxon>
        <taxon>rosids</taxon>
        <taxon>fabids</taxon>
        <taxon>Fagales</taxon>
        <taxon>Fagaceae</taxon>
        <taxon>Quercus</taxon>
    </lineage>
</organism>
<dbReference type="Proteomes" id="UP000594261">
    <property type="component" value="Chromosome 11"/>
</dbReference>
<dbReference type="Gramene" id="QL11p035291:mrna">
    <property type="protein sequence ID" value="QL11p035291:mrna"/>
    <property type="gene ID" value="QL11p035291"/>
</dbReference>